<keyword evidence="2" id="KW-1185">Reference proteome</keyword>
<name>A0A5D3YQ10_9BACT</name>
<proteinExistence type="predicted"/>
<accession>A0A5D3YQ10</accession>
<protein>
    <submittedName>
        <fullName evidence="1">Uncharacterized protein</fullName>
    </submittedName>
</protein>
<dbReference type="EMBL" id="VNHY01000001">
    <property type="protein sequence ID" value="TYP95348.1"/>
    <property type="molecule type" value="Genomic_DNA"/>
</dbReference>
<sequence>MNVELVNNERKGKSQKVASPGRLMFGLAIHGQVCANTSESIPFILFNARHLTLL</sequence>
<gene>
    <name evidence="1" type="ORF">LX73_0648</name>
</gene>
<organism evidence="1 2">
    <name type="scientific">Fodinibius salinus</name>
    <dbReference type="NCBI Taxonomy" id="860790"/>
    <lineage>
        <taxon>Bacteria</taxon>
        <taxon>Pseudomonadati</taxon>
        <taxon>Balneolota</taxon>
        <taxon>Balneolia</taxon>
        <taxon>Balneolales</taxon>
        <taxon>Balneolaceae</taxon>
        <taxon>Fodinibius</taxon>
    </lineage>
</organism>
<dbReference type="AlphaFoldDB" id="A0A5D3YQ10"/>
<reference evidence="1 2" key="1">
    <citation type="submission" date="2019-07" db="EMBL/GenBank/DDBJ databases">
        <title>Genomic Encyclopedia of Archaeal and Bacterial Type Strains, Phase II (KMG-II): from individual species to whole genera.</title>
        <authorList>
            <person name="Goeker M."/>
        </authorList>
    </citation>
    <scope>NUCLEOTIDE SEQUENCE [LARGE SCALE GENOMIC DNA]</scope>
    <source>
        <strain evidence="1 2">DSM 21935</strain>
    </source>
</reference>
<evidence type="ECO:0000313" key="1">
    <source>
        <dbReference type="EMBL" id="TYP95348.1"/>
    </source>
</evidence>
<evidence type="ECO:0000313" key="2">
    <source>
        <dbReference type="Proteomes" id="UP000324595"/>
    </source>
</evidence>
<comment type="caution">
    <text evidence="1">The sequence shown here is derived from an EMBL/GenBank/DDBJ whole genome shotgun (WGS) entry which is preliminary data.</text>
</comment>
<dbReference type="Proteomes" id="UP000324595">
    <property type="component" value="Unassembled WGS sequence"/>
</dbReference>